<evidence type="ECO:0000313" key="2">
    <source>
        <dbReference type="Proteomes" id="UP000807785"/>
    </source>
</evidence>
<accession>A0A9D7DXH6</accession>
<reference evidence="1" key="1">
    <citation type="submission" date="2020-10" db="EMBL/GenBank/DDBJ databases">
        <title>Connecting structure to function with the recovery of over 1000 high-quality activated sludge metagenome-assembled genomes encoding full-length rRNA genes using long-read sequencing.</title>
        <authorList>
            <person name="Singleton C.M."/>
            <person name="Petriglieri F."/>
            <person name="Kristensen J.M."/>
            <person name="Kirkegaard R.H."/>
            <person name="Michaelsen T.Y."/>
            <person name="Andersen M.H."/>
            <person name="Karst S.M."/>
            <person name="Dueholm M.S."/>
            <person name="Nielsen P.H."/>
            <person name="Albertsen M."/>
        </authorList>
    </citation>
    <scope>NUCLEOTIDE SEQUENCE</scope>
    <source>
        <strain evidence="1">Bjer_18-Q3-R1-45_BAT3C.347</strain>
    </source>
</reference>
<dbReference type="InterPro" id="IPR023137">
    <property type="entry name" value="BrxA_sf"/>
</dbReference>
<gene>
    <name evidence="1" type="ORF">IPH26_06860</name>
</gene>
<name>A0A9D7DXH6_9PROT</name>
<proteinExistence type="predicted"/>
<dbReference type="AlphaFoldDB" id="A0A9D7DXH6"/>
<sequence>MMGSSRASVVSSFTIIKGALIEETFAVFRGWDFAASLEENLASMKAQNVIGAKSEHWLRDIAFVLRRRFDSEGRDRNLVELAQRGCPLELWRPLLLWHMTRDEFLFRDFLVQWLYEHFAQGTLRIRAQDLWPYLRALHDKGLVVEPWKESTLKRVSSELLRMAVDFGLMRGTVTREFASYHLPDESFLYLLHAMIELQPNAREVVHSSDWRMFLMDADDVERELFRLHQFRRVHYEVAGTLAQLDLPCASAADYAREMVA</sequence>
<dbReference type="EMBL" id="JADJEV010000003">
    <property type="protein sequence ID" value="MBK6972673.1"/>
    <property type="molecule type" value="Genomic_DNA"/>
</dbReference>
<evidence type="ECO:0000313" key="1">
    <source>
        <dbReference type="EMBL" id="MBK6972673.1"/>
    </source>
</evidence>
<dbReference type="Proteomes" id="UP000807785">
    <property type="component" value="Unassembled WGS sequence"/>
</dbReference>
<organism evidence="1 2">
    <name type="scientific">Candidatus Methylophosphatis roskildensis</name>
    <dbReference type="NCBI Taxonomy" id="2899263"/>
    <lineage>
        <taxon>Bacteria</taxon>
        <taxon>Pseudomonadati</taxon>
        <taxon>Pseudomonadota</taxon>
        <taxon>Betaproteobacteria</taxon>
        <taxon>Nitrosomonadales</taxon>
        <taxon>Sterolibacteriaceae</taxon>
        <taxon>Candidatus Methylophosphatis</taxon>
    </lineage>
</organism>
<dbReference type="Pfam" id="PF08849">
    <property type="entry name" value="BrxA"/>
    <property type="match status" value="1"/>
</dbReference>
<comment type="caution">
    <text evidence="1">The sequence shown here is derived from an EMBL/GenBank/DDBJ whole genome shotgun (WGS) entry which is preliminary data.</text>
</comment>
<dbReference type="Gene3D" id="1.10.3540.10">
    <property type="entry name" value="uncharacterized protein from magnetospirillum magneticum domain"/>
    <property type="match status" value="1"/>
</dbReference>
<protein>
    <submittedName>
        <fullName evidence="1">DUF1819 family protein</fullName>
    </submittedName>
</protein>
<dbReference type="InterPro" id="IPR014948">
    <property type="entry name" value="BrxA"/>
</dbReference>